<dbReference type="KEGG" id="dpl:KGM_212986A"/>
<dbReference type="AlphaFoldDB" id="A0A212FPP7"/>
<name>A0A212FPP7_DANPL</name>
<sequence>MGHANIPSFIIGMMLGYYVYEKRKTGLQVPKSR</sequence>
<proteinExistence type="predicted"/>
<evidence type="ECO:0000313" key="2">
    <source>
        <dbReference type="Proteomes" id="UP000007151"/>
    </source>
</evidence>
<feature type="non-terminal residue" evidence="1">
    <location>
        <position position="33"/>
    </location>
</feature>
<comment type="caution">
    <text evidence="1">The sequence shown here is derived from an EMBL/GenBank/DDBJ whole genome shotgun (WGS) entry which is preliminary data.</text>
</comment>
<dbReference type="InParanoid" id="A0A212FPP7"/>
<accession>A0A212FPP7</accession>
<keyword evidence="2" id="KW-1185">Reference proteome</keyword>
<gene>
    <name evidence="1" type="ORF">KGM_212986A</name>
</gene>
<protein>
    <submittedName>
        <fullName evidence="1">Uncharacterized protein</fullName>
    </submittedName>
</protein>
<dbReference type="EMBL" id="AGBW02001557">
    <property type="protein sequence ID" value="OWR55703.1"/>
    <property type="molecule type" value="Genomic_DNA"/>
</dbReference>
<reference evidence="1 2" key="1">
    <citation type="journal article" date="2011" name="Cell">
        <title>The monarch butterfly genome yields insights into long-distance migration.</title>
        <authorList>
            <person name="Zhan S."/>
            <person name="Merlin C."/>
            <person name="Boore J.L."/>
            <person name="Reppert S.M."/>
        </authorList>
    </citation>
    <scope>NUCLEOTIDE SEQUENCE [LARGE SCALE GENOMIC DNA]</scope>
    <source>
        <strain evidence="1">F-2</strain>
    </source>
</reference>
<dbReference type="Proteomes" id="UP000007151">
    <property type="component" value="Unassembled WGS sequence"/>
</dbReference>
<organism evidence="1 2">
    <name type="scientific">Danaus plexippus plexippus</name>
    <dbReference type="NCBI Taxonomy" id="278856"/>
    <lineage>
        <taxon>Eukaryota</taxon>
        <taxon>Metazoa</taxon>
        <taxon>Ecdysozoa</taxon>
        <taxon>Arthropoda</taxon>
        <taxon>Hexapoda</taxon>
        <taxon>Insecta</taxon>
        <taxon>Pterygota</taxon>
        <taxon>Neoptera</taxon>
        <taxon>Endopterygota</taxon>
        <taxon>Lepidoptera</taxon>
        <taxon>Glossata</taxon>
        <taxon>Ditrysia</taxon>
        <taxon>Papilionoidea</taxon>
        <taxon>Nymphalidae</taxon>
        <taxon>Danainae</taxon>
        <taxon>Danaini</taxon>
        <taxon>Danaina</taxon>
        <taxon>Danaus</taxon>
        <taxon>Danaus</taxon>
    </lineage>
</organism>
<evidence type="ECO:0000313" key="1">
    <source>
        <dbReference type="EMBL" id="OWR55703.1"/>
    </source>
</evidence>